<dbReference type="EMBL" id="JBBPBM010001941">
    <property type="protein sequence ID" value="KAK8481084.1"/>
    <property type="molecule type" value="Genomic_DNA"/>
</dbReference>
<evidence type="ECO:0000313" key="3">
    <source>
        <dbReference type="Proteomes" id="UP001472677"/>
    </source>
</evidence>
<dbReference type="CDD" id="cd06222">
    <property type="entry name" value="RNase_H_like"/>
    <property type="match status" value="1"/>
</dbReference>
<dbReference type="InterPro" id="IPR053151">
    <property type="entry name" value="RNase_H-like"/>
</dbReference>
<proteinExistence type="predicted"/>
<gene>
    <name evidence="2" type="ORF">V6N12_001613</name>
</gene>
<dbReference type="PANTHER" id="PTHR47723:SF22">
    <property type="entry name" value="RNASE H TYPE-1 DOMAIN-CONTAINING PROTEIN"/>
    <property type="match status" value="1"/>
</dbReference>
<dbReference type="Gene3D" id="3.30.420.10">
    <property type="entry name" value="Ribonuclease H-like superfamily/Ribonuclease H"/>
    <property type="match status" value="1"/>
</dbReference>
<accession>A0ABR1ZKG1</accession>
<protein>
    <recommendedName>
        <fullName evidence="1">RNase H type-1 domain-containing protein</fullName>
    </recommendedName>
</protein>
<dbReference type="InterPro" id="IPR002156">
    <property type="entry name" value="RNaseH_domain"/>
</dbReference>
<dbReference type="InterPro" id="IPR026960">
    <property type="entry name" value="RVT-Znf"/>
</dbReference>
<evidence type="ECO:0000313" key="2">
    <source>
        <dbReference type="EMBL" id="KAK8481084.1"/>
    </source>
</evidence>
<reference evidence="2 3" key="1">
    <citation type="journal article" date="2024" name="G3 (Bethesda)">
        <title>Genome assembly of Hibiscus sabdariffa L. provides insights into metabolisms of medicinal natural products.</title>
        <authorList>
            <person name="Kim T."/>
        </authorList>
    </citation>
    <scope>NUCLEOTIDE SEQUENCE [LARGE SCALE GENOMIC DNA]</scope>
    <source>
        <strain evidence="2">TK-2024</strain>
        <tissue evidence="2">Old leaves</tissue>
    </source>
</reference>
<feature type="domain" description="RNase H type-1" evidence="1">
    <location>
        <begin position="269"/>
        <end position="400"/>
    </location>
</feature>
<dbReference type="InterPro" id="IPR036397">
    <property type="entry name" value="RNaseH_sf"/>
</dbReference>
<dbReference type="Pfam" id="PF13456">
    <property type="entry name" value="RVT_3"/>
    <property type="match status" value="1"/>
</dbReference>
<dbReference type="SUPFAM" id="SSF53098">
    <property type="entry name" value="Ribonuclease H-like"/>
    <property type="match status" value="1"/>
</dbReference>
<dbReference type="Pfam" id="PF13966">
    <property type="entry name" value="zf-RVT"/>
    <property type="match status" value="1"/>
</dbReference>
<comment type="caution">
    <text evidence="2">The sequence shown here is derived from an EMBL/GenBank/DDBJ whole genome shotgun (WGS) entry which is preliminary data.</text>
</comment>
<dbReference type="PROSITE" id="PS50879">
    <property type="entry name" value="RNASE_H_1"/>
    <property type="match status" value="1"/>
</dbReference>
<sequence>MSTLEVESMKLPFSKLRPEQAGQLESMFSEEEVIHTCLCEQPLSTKFPRIFALAINKAVVIAEFGAHRHNNWSWEIHLRRRLFDWEVPSWNELLTLLTSFHSSGLGRDWLQWIGSSDGLFSIKVMKAQLNVGTTSEVNWKKVLWFGLAPPKVEAFIWLILHERVPVKVELLKRGRVLASFDLDRELLGRFLGSASEPFKVFDRLALSLFQVNKGYNVAADPVCYPWWWKAIKFDLNIHLDSIISDPSLASSFGAVSPLSPTNLVWIPPPMGFLKFNVDGACSQDGKCGVGGVLRDANGSKLMEFSLSIGFGSALLAEILAIKLAVERFVNSPWVNRSRLIVESDSKIAVDWVLNPSLSSLLFSKLVQDIIYFFTDGRWAIRHIRRVQNVHADTLAKAGIE</sequence>
<dbReference type="PANTHER" id="PTHR47723">
    <property type="entry name" value="OS05G0353850 PROTEIN"/>
    <property type="match status" value="1"/>
</dbReference>
<name>A0ABR1ZKG1_9ROSI</name>
<dbReference type="InterPro" id="IPR012337">
    <property type="entry name" value="RNaseH-like_sf"/>
</dbReference>
<organism evidence="2 3">
    <name type="scientific">Hibiscus sabdariffa</name>
    <name type="common">roselle</name>
    <dbReference type="NCBI Taxonomy" id="183260"/>
    <lineage>
        <taxon>Eukaryota</taxon>
        <taxon>Viridiplantae</taxon>
        <taxon>Streptophyta</taxon>
        <taxon>Embryophyta</taxon>
        <taxon>Tracheophyta</taxon>
        <taxon>Spermatophyta</taxon>
        <taxon>Magnoliopsida</taxon>
        <taxon>eudicotyledons</taxon>
        <taxon>Gunneridae</taxon>
        <taxon>Pentapetalae</taxon>
        <taxon>rosids</taxon>
        <taxon>malvids</taxon>
        <taxon>Malvales</taxon>
        <taxon>Malvaceae</taxon>
        <taxon>Malvoideae</taxon>
        <taxon>Hibiscus</taxon>
    </lineage>
</organism>
<dbReference type="InterPro" id="IPR044730">
    <property type="entry name" value="RNase_H-like_dom_plant"/>
</dbReference>
<evidence type="ECO:0000259" key="1">
    <source>
        <dbReference type="PROSITE" id="PS50879"/>
    </source>
</evidence>
<keyword evidence="3" id="KW-1185">Reference proteome</keyword>
<dbReference type="Proteomes" id="UP001472677">
    <property type="component" value="Unassembled WGS sequence"/>
</dbReference>